<gene>
    <name evidence="10" type="primary">VPS53</name>
    <name evidence="10" type="ORF">MNAN1_001354</name>
</gene>
<evidence type="ECO:0000256" key="5">
    <source>
        <dbReference type="ARBA" id="ARBA00023034"/>
    </source>
</evidence>
<dbReference type="Gene3D" id="1.10.357.110">
    <property type="entry name" value="Vacuolar protein sorting-associated protein 53, C-terminus"/>
    <property type="match status" value="1"/>
</dbReference>
<feature type="domain" description="Vps53 C-terminal" evidence="9">
    <location>
        <begin position="609"/>
        <end position="700"/>
    </location>
</feature>
<sequence length="792" mass="87679">MATPEPPLDAPARVDRLLAEAGGIDVEHLQRAQAHVHAALSENRSRAAALSERLAQGAAPINTQEPAHALLGALTTLETHASRAEASVGEITADIRWLDMAKRHVAQSIVTLRRLQMLVRSTFQLEQLCEGRQFREASSALQAVQALLEYFAPYERVPYVLEQRAKMERLHERLRTMVLNEYEQAFQAPRAQPSMRDSVLSDAALVVEALGADVRDALVDAYCKRQLREYRRVFRAVDEAGQLDNVARRYAWIRRLLRTWADEHASAFLPAWHVDRRLLALFSELTYEDLRSTLVREQPRLHIDMLLSALHATQEFEAQVARQYGEPWVQVVGARRLSDAFTPYLGVFVDAQDKHLAEMLAQHAPAQGGAATATATATANATAVASARTPTEPGLGDEPVRVLASSTDLVTFYRQTLERCAQLGPHAPVRELSQVYAKWLTRYANDVLLPEAQQSRDTLQLCTVLNTADYGTTTCTQLAQRVTEKLRALDGGADAPPCVLDAEKEAFASVAAAALQGLVRGLSGSLGAAFQALLRPDVPWTQREHVDDKSPWVDLLASGLESVAVLVRHHVENKRYLRAWCDKAVTLVTTRLLQAIVRLRPVRARAAAQWLADVQHVRTILQELPHFDAPGRAWDLAGSASQAMQASYTRLVDRSMNKIEPLLRVLAGPEEPSAMVAAYREHVQDQALPTFQKLLDLRGLRRPDQTPWVEAFLAAIDRAPDALPTTSALSSLQLDPNAEVYALPELGERRDEPHDTMSPNRPSTPSGATALSLPDWKKFGSMFGVALGQRRP</sequence>
<evidence type="ECO:0000259" key="9">
    <source>
        <dbReference type="Pfam" id="PF16854"/>
    </source>
</evidence>
<evidence type="ECO:0000313" key="10">
    <source>
        <dbReference type="EMBL" id="WFD26375.1"/>
    </source>
</evidence>
<dbReference type="PANTHER" id="PTHR12820">
    <property type="entry name" value="VACUOLAR SORTING PROTEIN 53"/>
    <property type="match status" value="1"/>
</dbReference>
<dbReference type="EMBL" id="CP119893">
    <property type="protein sequence ID" value="WFD26375.1"/>
    <property type="molecule type" value="Genomic_DNA"/>
</dbReference>
<evidence type="ECO:0000256" key="6">
    <source>
        <dbReference type="ARBA" id="ARBA00023136"/>
    </source>
</evidence>
<dbReference type="Pfam" id="PF16854">
    <property type="entry name" value="VPS53_C"/>
    <property type="match status" value="1"/>
</dbReference>
<dbReference type="AlphaFoldDB" id="A0AAF0EKW1"/>
<protein>
    <submittedName>
        <fullName evidence="10">Vacuolar protein sorting-associated protein 53</fullName>
    </submittedName>
</protein>
<keyword evidence="4" id="KW-0967">Endosome</keyword>
<comment type="subcellular location">
    <subcellularLocation>
        <location evidence="2">Endosome membrane</location>
        <topology evidence="2">Peripheral membrane protein</topology>
    </subcellularLocation>
    <subcellularLocation>
        <location evidence="1">Golgi apparatus</location>
        <location evidence="1">trans-Golgi network membrane</location>
        <topology evidence="1">Peripheral membrane protein</topology>
    </subcellularLocation>
</comment>
<evidence type="ECO:0000256" key="7">
    <source>
        <dbReference type="SAM" id="MobiDB-lite"/>
    </source>
</evidence>
<dbReference type="InterPro" id="IPR007234">
    <property type="entry name" value="Vps53_N"/>
</dbReference>
<evidence type="ECO:0000256" key="1">
    <source>
        <dbReference type="ARBA" id="ARBA00004150"/>
    </source>
</evidence>
<keyword evidence="11" id="KW-1185">Reference proteome</keyword>
<evidence type="ECO:0000313" key="11">
    <source>
        <dbReference type="Proteomes" id="UP001213623"/>
    </source>
</evidence>
<evidence type="ECO:0000256" key="4">
    <source>
        <dbReference type="ARBA" id="ARBA00022753"/>
    </source>
</evidence>
<keyword evidence="5" id="KW-0333">Golgi apparatus</keyword>
<evidence type="ECO:0000256" key="2">
    <source>
        <dbReference type="ARBA" id="ARBA00004481"/>
    </source>
</evidence>
<dbReference type="GO" id="GO:0005829">
    <property type="term" value="C:cytosol"/>
    <property type="evidence" value="ECO:0007669"/>
    <property type="project" value="GOC"/>
</dbReference>
<name>A0AAF0EKW1_9BASI</name>
<dbReference type="Pfam" id="PF04100">
    <property type="entry name" value="Vps53_N"/>
    <property type="match status" value="1"/>
</dbReference>
<feature type="compositionally biased region" description="Polar residues" evidence="7">
    <location>
        <begin position="757"/>
        <end position="769"/>
    </location>
</feature>
<dbReference type="GO" id="GO:0042147">
    <property type="term" value="P:retrograde transport, endosome to Golgi"/>
    <property type="evidence" value="ECO:0007669"/>
    <property type="project" value="InterPro"/>
</dbReference>
<feature type="domain" description="Vps53 N-terminal" evidence="8">
    <location>
        <begin position="62"/>
        <end position="363"/>
    </location>
</feature>
<dbReference type="InterPro" id="IPR031745">
    <property type="entry name" value="Vps53_C"/>
</dbReference>
<accession>A0AAF0EKW1</accession>
<evidence type="ECO:0000259" key="8">
    <source>
        <dbReference type="Pfam" id="PF04100"/>
    </source>
</evidence>
<dbReference type="GO" id="GO:0010008">
    <property type="term" value="C:endosome membrane"/>
    <property type="evidence" value="ECO:0007669"/>
    <property type="project" value="UniProtKB-SubCell"/>
</dbReference>
<dbReference type="InterPro" id="IPR039766">
    <property type="entry name" value="Vps53"/>
</dbReference>
<dbReference type="Proteomes" id="UP001213623">
    <property type="component" value="Chromosome 2"/>
</dbReference>
<dbReference type="InterPro" id="IPR038260">
    <property type="entry name" value="Vps53_C_sf"/>
</dbReference>
<organism evidence="10 11">
    <name type="scientific">Malassezia nana</name>
    <dbReference type="NCBI Taxonomy" id="180528"/>
    <lineage>
        <taxon>Eukaryota</taxon>
        <taxon>Fungi</taxon>
        <taxon>Dikarya</taxon>
        <taxon>Basidiomycota</taxon>
        <taxon>Ustilaginomycotina</taxon>
        <taxon>Malasseziomycetes</taxon>
        <taxon>Malasseziales</taxon>
        <taxon>Malasseziaceae</taxon>
        <taxon>Malassezia</taxon>
    </lineage>
</organism>
<keyword evidence="6" id="KW-0472">Membrane</keyword>
<dbReference type="GO" id="GO:0000938">
    <property type="term" value="C:GARP complex"/>
    <property type="evidence" value="ECO:0007669"/>
    <property type="project" value="InterPro"/>
</dbReference>
<reference evidence="10" key="1">
    <citation type="submission" date="2023-03" db="EMBL/GenBank/DDBJ databases">
        <title>Mating type loci evolution in Malassezia.</title>
        <authorList>
            <person name="Coelho M.A."/>
        </authorList>
    </citation>
    <scope>NUCLEOTIDE SEQUENCE</scope>
    <source>
        <strain evidence="10">CBS 9557</strain>
    </source>
</reference>
<comment type="similarity">
    <text evidence="3">Belongs to the VPS53 family.</text>
</comment>
<feature type="region of interest" description="Disordered" evidence="7">
    <location>
        <begin position="747"/>
        <end position="773"/>
    </location>
</feature>
<dbReference type="PANTHER" id="PTHR12820:SF0">
    <property type="entry name" value="VACUOLAR PROTEIN SORTING-ASSOCIATED PROTEIN 53 HOMOLOG"/>
    <property type="match status" value="1"/>
</dbReference>
<evidence type="ECO:0000256" key="3">
    <source>
        <dbReference type="ARBA" id="ARBA00008628"/>
    </source>
</evidence>
<proteinExistence type="inferred from homology"/>